<comment type="caution">
    <text evidence="2">The sequence shown here is derived from an EMBL/GenBank/DDBJ whole genome shotgun (WGS) entry which is preliminary data.</text>
</comment>
<gene>
    <name evidence="2" type="ORF">IV500_04490</name>
</gene>
<dbReference type="EMBL" id="JADNYM010000005">
    <property type="protein sequence ID" value="MBG0738679.1"/>
    <property type="molecule type" value="Genomic_DNA"/>
</dbReference>
<feature type="region of interest" description="Disordered" evidence="1">
    <location>
        <begin position="247"/>
        <end position="266"/>
    </location>
</feature>
<accession>A0A931CNL1</accession>
<reference evidence="2 3" key="1">
    <citation type="submission" date="2020-11" db="EMBL/GenBank/DDBJ databases">
        <title>Arthrobacter antarcticus sp. nov., isolated from Antarctic Soil.</title>
        <authorList>
            <person name="Li J."/>
        </authorList>
    </citation>
    <scope>NUCLEOTIDE SEQUENCE [LARGE SCALE GENOMIC DNA]</scope>
    <source>
        <strain evidence="2 3">Z1-20</strain>
    </source>
</reference>
<feature type="compositionally biased region" description="Polar residues" evidence="1">
    <location>
        <begin position="249"/>
        <end position="261"/>
    </location>
</feature>
<dbReference type="AlphaFoldDB" id="A0A931CNL1"/>
<sequence>MSNDIASSAGTIRVPKGIPTGGQFAATAHAEPTLSLATQRLNELTSPEEVMEISYSSTKVWRRRYNQGEKSIIVDEDDIAQETMLQFLEAMNRGNKVTDYKQWLTSTAANRTVQATQTVFRAEDRRAYRVFEKHREEIEAETGRPMTQREKDSLAQTVRDEWHDPRHKPAKDFRIARTFDRSLDAPNGEAGGVESTLGAKLMNPETSGHYIEPGSYMDRAHQAMEETGAAHKAEMKRLAWNAVAESTGVPMSQPGSLSQRQVTKHRGVMDKHDDGVLGACKAWSLGNDGEATEALFAPFGDIGFEEQEKVVDTLERFGTDRAQTMWMSAMAIANNKHSKNI</sequence>
<dbReference type="Proteomes" id="UP000655366">
    <property type="component" value="Unassembled WGS sequence"/>
</dbReference>
<evidence type="ECO:0000256" key="1">
    <source>
        <dbReference type="SAM" id="MobiDB-lite"/>
    </source>
</evidence>
<organism evidence="2 3">
    <name type="scientific">Arthrobacter terrae</name>
    <dbReference type="NCBI Taxonomy" id="2935737"/>
    <lineage>
        <taxon>Bacteria</taxon>
        <taxon>Bacillati</taxon>
        <taxon>Actinomycetota</taxon>
        <taxon>Actinomycetes</taxon>
        <taxon>Micrococcales</taxon>
        <taxon>Micrococcaceae</taxon>
        <taxon>Arthrobacter</taxon>
    </lineage>
</organism>
<evidence type="ECO:0000313" key="2">
    <source>
        <dbReference type="EMBL" id="MBG0738679.1"/>
    </source>
</evidence>
<evidence type="ECO:0000313" key="3">
    <source>
        <dbReference type="Proteomes" id="UP000655366"/>
    </source>
</evidence>
<proteinExistence type="predicted"/>
<keyword evidence="3" id="KW-1185">Reference proteome</keyword>
<name>A0A931CNL1_9MICC</name>
<protein>
    <submittedName>
        <fullName evidence="2">Sigma-70 family RNA polymerase sigma factor</fullName>
    </submittedName>
</protein>
<dbReference type="RefSeq" id="WP_196395631.1">
    <property type="nucleotide sequence ID" value="NZ_JADNYM010000005.1"/>
</dbReference>